<keyword evidence="3" id="KW-0444">Lipid biosynthesis</keyword>
<keyword evidence="7 14" id="KW-0418">Kinase</keyword>
<dbReference type="GO" id="GO:0005886">
    <property type="term" value="C:plasma membrane"/>
    <property type="evidence" value="ECO:0007669"/>
    <property type="project" value="TreeGrafter"/>
</dbReference>
<dbReference type="NCBIfam" id="TIGR00147">
    <property type="entry name" value="YegS/Rv2252/BmrU family lipid kinase"/>
    <property type="match status" value="1"/>
</dbReference>
<dbReference type="InterPro" id="IPR050187">
    <property type="entry name" value="Lipid_Phosphate_FormReg"/>
</dbReference>
<keyword evidence="11" id="KW-0594">Phospholipid biosynthesis</keyword>
<keyword evidence="9" id="KW-0460">Magnesium</keyword>
<dbReference type="GO" id="GO:0046872">
    <property type="term" value="F:metal ion binding"/>
    <property type="evidence" value="ECO:0007669"/>
    <property type="project" value="UniProtKB-KW"/>
</dbReference>
<keyword evidence="5" id="KW-0479">Metal-binding</keyword>
<dbReference type="EMBL" id="VBAL01000011">
    <property type="protein sequence ID" value="TMJ06597.1"/>
    <property type="molecule type" value="Genomic_DNA"/>
</dbReference>
<dbReference type="InterPro" id="IPR005218">
    <property type="entry name" value="Diacylglycerol/lipid_kinase"/>
</dbReference>
<dbReference type="Gene3D" id="2.60.200.40">
    <property type="match status" value="1"/>
</dbReference>
<evidence type="ECO:0000313" key="15">
    <source>
        <dbReference type="Proteomes" id="UP000319353"/>
    </source>
</evidence>
<dbReference type="Pfam" id="PF19279">
    <property type="entry name" value="YegS_C"/>
    <property type="match status" value="1"/>
</dbReference>
<evidence type="ECO:0000256" key="9">
    <source>
        <dbReference type="ARBA" id="ARBA00022842"/>
    </source>
</evidence>
<keyword evidence="12" id="KW-1208">Phospholipid metabolism</keyword>
<dbReference type="PANTHER" id="PTHR12358">
    <property type="entry name" value="SPHINGOSINE KINASE"/>
    <property type="match status" value="1"/>
</dbReference>
<dbReference type="SUPFAM" id="SSF111331">
    <property type="entry name" value="NAD kinase/diacylglycerol kinase-like"/>
    <property type="match status" value="1"/>
</dbReference>
<comment type="cofactor">
    <cofactor evidence="1">
        <name>Mg(2+)</name>
        <dbReference type="ChEBI" id="CHEBI:18420"/>
    </cofactor>
</comment>
<dbReference type="PROSITE" id="PS50146">
    <property type="entry name" value="DAGK"/>
    <property type="match status" value="1"/>
</dbReference>
<evidence type="ECO:0000256" key="2">
    <source>
        <dbReference type="ARBA" id="ARBA00005983"/>
    </source>
</evidence>
<dbReference type="Gene3D" id="3.40.50.10330">
    <property type="entry name" value="Probable inorganic polyphosphate/atp-NAD kinase, domain 1"/>
    <property type="match status" value="1"/>
</dbReference>
<evidence type="ECO:0000256" key="3">
    <source>
        <dbReference type="ARBA" id="ARBA00022516"/>
    </source>
</evidence>
<dbReference type="GO" id="GO:0016301">
    <property type="term" value="F:kinase activity"/>
    <property type="evidence" value="ECO:0007669"/>
    <property type="project" value="UniProtKB-KW"/>
</dbReference>
<evidence type="ECO:0000256" key="1">
    <source>
        <dbReference type="ARBA" id="ARBA00001946"/>
    </source>
</evidence>
<protein>
    <submittedName>
        <fullName evidence="14">Diacylglycerol kinase family lipid kinase</fullName>
    </submittedName>
</protein>
<evidence type="ECO:0000256" key="10">
    <source>
        <dbReference type="ARBA" id="ARBA00023098"/>
    </source>
</evidence>
<dbReference type="PANTHER" id="PTHR12358:SF106">
    <property type="entry name" value="LIPID KINASE YEGS"/>
    <property type="match status" value="1"/>
</dbReference>
<evidence type="ECO:0000256" key="4">
    <source>
        <dbReference type="ARBA" id="ARBA00022679"/>
    </source>
</evidence>
<dbReference type="GO" id="GO:0005524">
    <property type="term" value="F:ATP binding"/>
    <property type="evidence" value="ECO:0007669"/>
    <property type="project" value="UniProtKB-KW"/>
</dbReference>
<evidence type="ECO:0000256" key="5">
    <source>
        <dbReference type="ARBA" id="ARBA00022723"/>
    </source>
</evidence>
<dbReference type="SMART" id="SM00046">
    <property type="entry name" value="DAGKc"/>
    <property type="match status" value="1"/>
</dbReference>
<evidence type="ECO:0000256" key="6">
    <source>
        <dbReference type="ARBA" id="ARBA00022741"/>
    </source>
</evidence>
<accession>A0A537LFW0</accession>
<dbReference type="AlphaFoldDB" id="A0A537LFW0"/>
<keyword evidence="10" id="KW-0443">Lipid metabolism</keyword>
<sequence length="304" mass="32799">MSPPRTPLGRTLAIINPFSAKGRARRAWPEISATLRDAGLPFDEVTTHSPEEGMELAARAGGDGYAVVISAGGDGTTHWAVNGLMRSRTSPVPALAIIPEGTANDFPRCLRIPLNPRAAARTVLDGTRRRVDIGQVNDHYFATISGVGFDAEVAQLVNRWPRWIKGTTVYVAGILQTLVTYRPVDARITIDGQEQQLKLFLLAAANTNWYGGGMYMAPHANIEDGLLAVVYATDLTKLETLAVLPKVFSGRHLTHPKVAHTTARDVRVDSVAPLAIHADGEIVGKVPAVFRIVPRAIEVVVPRA</sequence>
<dbReference type="GO" id="GO:0008654">
    <property type="term" value="P:phospholipid biosynthetic process"/>
    <property type="evidence" value="ECO:0007669"/>
    <property type="project" value="UniProtKB-KW"/>
</dbReference>
<organism evidence="14 15">
    <name type="scientific">Candidatus Segetimicrobium genomatis</name>
    <dbReference type="NCBI Taxonomy" id="2569760"/>
    <lineage>
        <taxon>Bacteria</taxon>
        <taxon>Bacillati</taxon>
        <taxon>Candidatus Sysuimicrobiota</taxon>
        <taxon>Candidatus Sysuimicrobiia</taxon>
        <taxon>Candidatus Sysuimicrobiales</taxon>
        <taxon>Candidatus Segetimicrobiaceae</taxon>
        <taxon>Candidatus Segetimicrobium</taxon>
    </lineage>
</organism>
<reference evidence="14 15" key="1">
    <citation type="journal article" date="2019" name="Nat. Microbiol.">
        <title>Mediterranean grassland soil C-N compound turnover is dependent on rainfall and depth, and is mediated by genomically divergent microorganisms.</title>
        <authorList>
            <person name="Diamond S."/>
            <person name="Andeer P.F."/>
            <person name="Li Z."/>
            <person name="Crits-Christoph A."/>
            <person name="Burstein D."/>
            <person name="Anantharaman K."/>
            <person name="Lane K.R."/>
            <person name="Thomas B.C."/>
            <person name="Pan C."/>
            <person name="Northen T.R."/>
            <person name="Banfield J.F."/>
        </authorList>
    </citation>
    <scope>NUCLEOTIDE SEQUENCE [LARGE SCALE GENOMIC DNA]</scope>
    <source>
        <strain evidence="14">NP_4</strain>
    </source>
</reference>
<comment type="similarity">
    <text evidence="2">Belongs to the diacylglycerol/lipid kinase family.</text>
</comment>
<evidence type="ECO:0000256" key="8">
    <source>
        <dbReference type="ARBA" id="ARBA00022840"/>
    </source>
</evidence>
<proteinExistence type="inferred from homology"/>
<keyword evidence="6" id="KW-0547">Nucleotide-binding</keyword>
<dbReference type="InterPro" id="IPR045540">
    <property type="entry name" value="YegS/DAGK_C"/>
</dbReference>
<dbReference type="InterPro" id="IPR017438">
    <property type="entry name" value="ATP-NAD_kinase_N"/>
</dbReference>
<gene>
    <name evidence="14" type="ORF">E6H01_01170</name>
</gene>
<dbReference type="Proteomes" id="UP000319353">
    <property type="component" value="Unassembled WGS sequence"/>
</dbReference>
<evidence type="ECO:0000313" key="14">
    <source>
        <dbReference type="EMBL" id="TMJ06597.1"/>
    </source>
</evidence>
<comment type="caution">
    <text evidence="14">The sequence shown here is derived from an EMBL/GenBank/DDBJ whole genome shotgun (WGS) entry which is preliminary data.</text>
</comment>
<feature type="domain" description="DAGKc" evidence="13">
    <location>
        <begin position="6"/>
        <end position="140"/>
    </location>
</feature>
<evidence type="ECO:0000256" key="11">
    <source>
        <dbReference type="ARBA" id="ARBA00023209"/>
    </source>
</evidence>
<keyword evidence="4" id="KW-0808">Transferase</keyword>
<name>A0A537LFW0_9BACT</name>
<keyword evidence="8" id="KW-0067">ATP-binding</keyword>
<dbReference type="Pfam" id="PF00781">
    <property type="entry name" value="DAGK_cat"/>
    <property type="match status" value="1"/>
</dbReference>
<dbReference type="InterPro" id="IPR016064">
    <property type="entry name" value="NAD/diacylglycerol_kinase_sf"/>
</dbReference>
<evidence type="ECO:0000259" key="13">
    <source>
        <dbReference type="PROSITE" id="PS50146"/>
    </source>
</evidence>
<evidence type="ECO:0000256" key="12">
    <source>
        <dbReference type="ARBA" id="ARBA00023264"/>
    </source>
</evidence>
<evidence type="ECO:0000256" key="7">
    <source>
        <dbReference type="ARBA" id="ARBA00022777"/>
    </source>
</evidence>
<dbReference type="InterPro" id="IPR001206">
    <property type="entry name" value="Diacylglycerol_kinase_cat_dom"/>
</dbReference>